<keyword evidence="5" id="KW-0699">rRNA-binding</keyword>
<evidence type="ECO:0000256" key="2">
    <source>
        <dbReference type="ARBA" id="ARBA00022980"/>
    </source>
</evidence>
<dbReference type="GO" id="GO:0003735">
    <property type="term" value="F:structural constituent of ribosome"/>
    <property type="evidence" value="ECO:0007669"/>
    <property type="project" value="InterPro"/>
</dbReference>
<dbReference type="Pfam" id="PF00467">
    <property type="entry name" value="KOW"/>
    <property type="match status" value="1"/>
</dbReference>
<dbReference type="SUPFAM" id="SSF50104">
    <property type="entry name" value="Translation proteins SH3-like domain"/>
    <property type="match status" value="1"/>
</dbReference>
<dbReference type="PROSITE" id="PS01108">
    <property type="entry name" value="RIBOSOMAL_L24"/>
    <property type="match status" value="1"/>
</dbReference>
<dbReference type="AlphaFoldDB" id="A0A1F4VD57"/>
<keyword evidence="5" id="KW-0694">RNA-binding</keyword>
<dbReference type="Proteomes" id="UP000176504">
    <property type="component" value="Unassembled WGS sequence"/>
</dbReference>
<evidence type="ECO:0000256" key="6">
    <source>
        <dbReference type="RuleBase" id="RU003477"/>
    </source>
</evidence>
<dbReference type="GO" id="GO:0006412">
    <property type="term" value="P:translation"/>
    <property type="evidence" value="ECO:0007669"/>
    <property type="project" value="UniProtKB-UniRule"/>
</dbReference>
<dbReference type="InterPro" id="IPR057264">
    <property type="entry name" value="Ribosomal_uL24_C"/>
</dbReference>
<evidence type="ECO:0000313" key="8">
    <source>
        <dbReference type="EMBL" id="OGC55161.1"/>
    </source>
</evidence>
<dbReference type="NCBIfam" id="TIGR01079">
    <property type="entry name" value="rplX_bact"/>
    <property type="match status" value="1"/>
</dbReference>
<dbReference type="InterPro" id="IPR041988">
    <property type="entry name" value="Ribosomal_uL24_KOW"/>
</dbReference>
<dbReference type="Pfam" id="PF17136">
    <property type="entry name" value="ribosomal_L24"/>
    <property type="match status" value="1"/>
</dbReference>
<dbReference type="GO" id="GO:0019843">
    <property type="term" value="F:rRNA binding"/>
    <property type="evidence" value="ECO:0007669"/>
    <property type="project" value="UniProtKB-UniRule"/>
</dbReference>
<evidence type="ECO:0000256" key="1">
    <source>
        <dbReference type="ARBA" id="ARBA00010618"/>
    </source>
</evidence>
<dbReference type="InterPro" id="IPR014722">
    <property type="entry name" value="Rib_uL2_dom2"/>
</dbReference>
<evidence type="ECO:0000259" key="7">
    <source>
        <dbReference type="SMART" id="SM00739"/>
    </source>
</evidence>
<dbReference type="EMBL" id="MEVI01000003">
    <property type="protein sequence ID" value="OGC55161.1"/>
    <property type="molecule type" value="Genomic_DNA"/>
</dbReference>
<evidence type="ECO:0000256" key="4">
    <source>
        <dbReference type="ARBA" id="ARBA00035206"/>
    </source>
</evidence>
<comment type="similarity">
    <text evidence="1 5 6">Belongs to the universal ribosomal protein uL24 family.</text>
</comment>
<comment type="function">
    <text evidence="5">One of two assembly initiator proteins, it binds directly to the 5'-end of the 23S rRNA, where it nucleates assembly of the 50S subunit.</text>
</comment>
<dbReference type="InterPro" id="IPR003256">
    <property type="entry name" value="Ribosomal_uL24"/>
</dbReference>
<keyword evidence="2 5" id="KW-0689">Ribosomal protein</keyword>
<comment type="caution">
    <text evidence="8">The sequence shown here is derived from an EMBL/GenBank/DDBJ whole genome shotgun (WGS) entry which is preliminary data.</text>
</comment>
<reference evidence="8 9" key="1">
    <citation type="journal article" date="2016" name="Nat. Commun.">
        <title>Thousands of microbial genomes shed light on interconnected biogeochemical processes in an aquifer system.</title>
        <authorList>
            <person name="Anantharaman K."/>
            <person name="Brown C.T."/>
            <person name="Hug L.A."/>
            <person name="Sharon I."/>
            <person name="Castelle C.J."/>
            <person name="Probst A.J."/>
            <person name="Thomas B.C."/>
            <person name="Singh A."/>
            <person name="Wilkins M.J."/>
            <person name="Karaoz U."/>
            <person name="Brodie E.L."/>
            <person name="Williams K.H."/>
            <person name="Hubbard S.S."/>
            <person name="Banfield J.F."/>
        </authorList>
    </citation>
    <scope>NUCLEOTIDE SEQUENCE [LARGE SCALE GENOMIC DNA]</scope>
</reference>
<dbReference type="PANTHER" id="PTHR12903">
    <property type="entry name" value="MITOCHONDRIAL RIBOSOMAL PROTEIN L24"/>
    <property type="match status" value="1"/>
</dbReference>
<organism evidence="8 9">
    <name type="scientific">candidate division WWE3 bacterium RIFCSPLOWO2_01_FULL_41_18</name>
    <dbReference type="NCBI Taxonomy" id="1802625"/>
    <lineage>
        <taxon>Bacteria</taxon>
        <taxon>Katanobacteria</taxon>
    </lineage>
</organism>
<accession>A0A1F4VD57</accession>
<comment type="function">
    <text evidence="5">One of the proteins that surrounds the polypeptide exit tunnel on the outside of the subunit.</text>
</comment>
<dbReference type="CDD" id="cd06089">
    <property type="entry name" value="KOW_RPL26"/>
    <property type="match status" value="1"/>
</dbReference>
<dbReference type="GO" id="GO:1990904">
    <property type="term" value="C:ribonucleoprotein complex"/>
    <property type="evidence" value="ECO:0007669"/>
    <property type="project" value="UniProtKB-KW"/>
</dbReference>
<dbReference type="InterPro" id="IPR005825">
    <property type="entry name" value="Ribosomal_uL24_CS"/>
</dbReference>
<comment type="subunit">
    <text evidence="5">Part of the 50S ribosomal subunit.</text>
</comment>
<evidence type="ECO:0000313" key="9">
    <source>
        <dbReference type="Proteomes" id="UP000176504"/>
    </source>
</evidence>
<dbReference type="InterPro" id="IPR008991">
    <property type="entry name" value="Translation_prot_SH3-like_sf"/>
</dbReference>
<evidence type="ECO:0000256" key="5">
    <source>
        <dbReference type="HAMAP-Rule" id="MF_01326"/>
    </source>
</evidence>
<dbReference type="Gene3D" id="2.30.30.30">
    <property type="match status" value="1"/>
</dbReference>
<dbReference type="SMART" id="SM00739">
    <property type="entry name" value="KOW"/>
    <property type="match status" value="1"/>
</dbReference>
<feature type="domain" description="KOW" evidence="7">
    <location>
        <begin position="2"/>
        <end position="29"/>
    </location>
</feature>
<proteinExistence type="inferred from homology"/>
<dbReference type="InterPro" id="IPR005824">
    <property type="entry name" value="KOW"/>
</dbReference>
<name>A0A1F4VD57_UNCKA</name>
<keyword evidence="3 5" id="KW-0687">Ribonucleoprotein</keyword>
<protein>
    <recommendedName>
        <fullName evidence="4 5">Large ribosomal subunit protein uL24</fullName>
    </recommendedName>
</protein>
<dbReference type="GO" id="GO:0005840">
    <property type="term" value="C:ribosome"/>
    <property type="evidence" value="ECO:0007669"/>
    <property type="project" value="UniProtKB-KW"/>
</dbReference>
<dbReference type="HAMAP" id="MF_01326_B">
    <property type="entry name" value="Ribosomal_uL24_B"/>
    <property type="match status" value="1"/>
</dbReference>
<gene>
    <name evidence="5" type="primary">rplX</name>
    <name evidence="8" type="ORF">A3A78_04265</name>
</gene>
<sequence length="100" mass="11000">MKIKKGDKVKVIAGKDKGKEGTVREVSKSGRVVIEGVNIVKKHVKAGKVSKEGGIISMEKPIDASNVMVVCEKCKREVRTMQKLVDGKKYRVCKRCGNTI</sequence>
<evidence type="ECO:0000256" key="3">
    <source>
        <dbReference type="ARBA" id="ARBA00023274"/>
    </source>
</evidence>